<reference evidence="3" key="1">
    <citation type="journal article" date="2019" name="Int. J. Syst. Evol. Microbiol.">
        <title>The Global Catalogue of Microorganisms (GCM) 10K type strain sequencing project: providing services to taxonomists for standard genome sequencing and annotation.</title>
        <authorList>
            <consortium name="The Broad Institute Genomics Platform"/>
            <consortium name="The Broad Institute Genome Sequencing Center for Infectious Disease"/>
            <person name="Wu L."/>
            <person name="Ma J."/>
        </authorList>
    </citation>
    <scope>NUCLEOTIDE SEQUENCE [LARGE SCALE GENOMIC DNA]</scope>
    <source>
        <strain evidence="3">JCM 11448</strain>
    </source>
</reference>
<dbReference type="EMBL" id="BAAAIH010000010">
    <property type="protein sequence ID" value="GAA1265237.1"/>
    <property type="molecule type" value="Genomic_DNA"/>
</dbReference>
<dbReference type="Proteomes" id="UP001500282">
    <property type="component" value="Unassembled WGS sequence"/>
</dbReference>
<feature type="compositionally biased region" description="Acidic residues" evidence="1">
    <location>
        <begin position="11"/>
        <end position="27"/>
    </location>
</feature>
<comment type="caution">
    <text evidence="2">The sequence shown here is derived from an EMBL/GenBank/DDBJ whole genome shotgun (WGS) entry which is preliminary data.</text>
</comment>
<gene>
    <name evidence="2" type="ORF">GCM10009579_24590</name>
</gene>
<accession>A0ABP4HIS4</accession>
<proteinExistence type="predicted"/>
<feature type="compositionally biased region" description="Polar residues" evidence="1">
    <location>
        <begin position="1"/>
        <end position="10"/>
    </location>
</feature>
<evidence type="ECO:0000313" key="2">
    <source>
        <dbReference type="EMBL" id="GAA1265237.1"/>
    </source>
</evidence>
<name>A0ABP4HIS4_9ACTN</name>
<evidence type="ECO:0008006" key="4">
    <source>
        <dbReference type="Google" id="ProtNLM"/>
    </source>
</evidence>
<protein>
    <recommendedName>
        <fullName evidence="4">Apea-like HEPN domain-containing protein</fullName>
    </recommendedName>
</protein>
<evidence type="ECO:0000313" key="3">
    <source>
        <dbReference type="Proteomes" id="UP001500282"/>
    </source>
</evidence>
<feature type="region of interest" description="Disordered" evidence="1">
    <location>
        <begin position="1"/>
        <end position="36"/>
    </location>
</feature>
<sequence length="465" mass="52990">MASSDITNDGTDGDWPDVDEDMTEESITDPKPTPDTLTDLEKNLIRKLTSHGIDCKKIERGYLVFSTNPKWDDSISSETRLPRDRATELFEQLNNKVRTSSRWAGIAIESTGYLEILLRPNTQSVIRDLLARSFGRLIADDFEIHCKHRGDDQFLSLSFPGLKTVAEPFRLHLAGPHCCIELSGPSPACHVLANEGYTHRPRYLASLKVEFDQEMPIHDIEAEAESIINSLTYELDVRNNVKARVVRWPSKSGNRPYRRTRANRVVRFPQTKIDPEVSVLFGFAGSASGNPPLSFLSYYQVLESFFPFATRQSAIRKLELELSDPRFDRRDDKYLMRLLSVGENAAAEPESTQLRILLEEFVREAKLVEFFSENDWGKHFSKNGPIQGMSENINPENRTKLLSHQVADRVYKIRNRIVHAKDDPKFESVPALLPQSEEAEALWPDIELVRFLAFEVILSAQARSK</sequence>
<evidence type="ECO:0000256" key="1">
    <source>
        <dbReference type="SAM" id="MobiDB-lite"/>
    </source>
</evidence>
<keyword evidence="3" id="KW-1185">Reference proteome</keyword>
<organism evidence="2 3">
    <name type="scientific">Streptomyces javensis</name>
    <dbReference type="NCBI Taxonomy" id="114698"/>
    <lineage>
        <taxon>Bacteria</taxon>
        <taxon>Bacillati</taxon>
        <taxon>Actinomycetota</taxon>
        <taxon>Actinomycetes</taxon>
        <taxon>Kitasatosporales</taxon>
        <taxon>Streptomycetaceae</taxon>
        <taxon>Streptomyces</taxon>
        <taxon>Streptomyces violaceusniger group</taxon>
    </lineage>
</organism>